<name>A0AAP7ZL35_RALSL</name>
<organism evidence="1 2">
    <name type="scientific">Ralstonia solanacearum K60</name>
    <dbReference type="NCBI Taxonomy" id="1091042"/>
    <lineage>
        <taxon>Bacteria</taxon>
        <taxon>Pseudomonadati</taxon>
        <taxon>Pseudomonadota</taxon>
        <taxon>Betaproteobacteria</taxon>
        <taxon>Burkholderiales</taxon>
        <taxon>Burkholderiaceae</taxon>
        <taxon>Ralstonia</taxon>
        <taxon>Ralstonia solanacearum species complex</taxon>
    </lineage>
</organism>
<comment type="caution">
    <text evidence="1">The sequence shown here is derived from an EMBL/GenBank/DDBJ whole genome shotgun (WGS) entry which is preliminary data.</text>
</comment>
<dbReference type="EMBL" id="NCTK01000001">
    <property type="protein sequence ID" value="OYQ12329.1"/>
    <property type="molecule type" value="Genomic_DNA"/>
</dbReference>
<sequence length="128" mass="14119">MKNTMERDWELVRAILVRLAEQPVGAGLGVPIDAFDGYAPDMVGYHYEMMAEAGLIKAKMLRSHDGAKMYGTGFASQLTWEGQEFLAKIRNDTFWGKVKKTLADKGMSLGFDAIKAAATYLIKSQLPG</sequence>
<protein>
    <recommendedName>
        <fullName evidence="3">DUF2513 domain-containing protein</fullName>
    </recommendedName>
</protein>
<dbReference type="Pfam" id="PF10711">
    <property type="entry name" value="DUF2513"/>
    <property type="match status" value="1"/>
</dbReference>
<dbReference type="RefSeq" id="WP_094393748.1">
    <property type="nucleotide sequence ID" value="NZ_NCTK01000001.1"/>
</dbReference>
<dbReference type="Proteomes" id="UP000216164">
    <property type="component" value="Unassembled WGS sequence"/>
</dbReference>
<proteinExistence type="predicted"/>
<reference evidence="1 2" key="1">
    <citation type="submission" date="2017-04" db="EMBL/GenBank/DDBJ databases">
        <title>Genome Announcement: Closed genomes of Ralstonia solanacearum strains K60, UW551, and UW700.</title>
        <authorList>
            <person name="Hayes M."/>
            <person name="Macintyre A.M."/>
            <person name="Allen C."/>
        </authorList>
    </citation>
    <scope>NUCLEOTIDE SEQUENCE [LARGE SCALE GENOMIC DNA]</scope>
    <source>
        <strain evidence="1 2">UW25</strain>
    </source>
</reference>
<dbReference type="InterPro" id="IPR019650">
    <property type="entry name" value="DUF2513"/>
</dbReference>
<evidence type="ECO:0008006" key="3">
    <source>
        <dbReference type="Google" id="ProtNLM"/>
    </source>
</evidence>
<gene>
    <name evidence="1" type="ORF">B7R77_03035</name>
</gene>
<evidence type="ECO:0000313" key="1">
    <source>
        <dbReference type="EMBL" id="OYQ12329.1"/>
    </source>
</evidence>
<evidence type="ECO:0000313" key="2">
    <source>
        <dbReference type="Proteomes" id="UP000216164"/>
    </source>
</evidence>
<dbReference type="AlphaFoldDB" id="A0AAP7ZL35"/>
<accession>A0AAP7ZL35</accession>